<dbReference type="SMART" id="SM00283">
    <property type="entry name" value="MA"/>
    <property type="match status" value="1"/>
</dbReference>
<name>A0A1C0YID8_9BACL</name>
<dbReference type="STRING" id="33978.A6M13_12185"/>
<evidence type="ECO:0000256" key="5">
    <source>
        <dbReference type="ARBA" id="ARBA00029447"/>
    </source>
</evidence>
<dbReference type="PANTHER" id="PTHR32089">
    <property type="entry name" value="METHYL-ACCEPTING CHEMOTAXIS PROTEIN MCPB"/>
    <property type="match status" value="1"/>
</dbReference>
<dbReference type="Pfam" id="PF00672">
    <property type="entry name" value="HAMP"/>
    <property type="match status" value="1"/>
</dbReference>
<evidence type="ECO:0000313" key="11">
    <source>
        <dbReference type="Proteomes" id="UP000093199"/>
    </source>
</evidence>
<reference evidence="10 11" key="1">
    <citation type="submission" date="2016-07" db="EMBL/GenBank/DDBJ databases">
        <title>Caryophanon tenue genome sequencing.</title>
        <authorList>
            <person name="Verma A."/>
            <person name="Pal Y."/>
            <person name="Krishnamurthi S."/>
        </authorList>
    </citation>
    <scope>NUCLEOTIDE SEQUENCE [LARGE SCALE GENOMIC DNA]</scope>
    <source>
        <strain evidence="10 11">DSM 14152</strain>
    </source>
</reference>
<keyword evidence="2" id="KW-1003">Cell membrane</keyword>
<comment type="subcellular location">
    <subcellularLocation>
        <location evidence="1">Cell membrane</location>
    </subcellularLocation>
</comment>
<dbReference type="CDD" id="cd06225">
    <property type="entry name" value="HAMP"/>
    <property type="match status" value="1"/>
</dbReference>
<protein>
    <recommendedName>
        <fullName evidence="12">Chemotaxis protein</fullName>
    </recommendedName>
</protein>
<dbReference type="Pfam" id="PF12729">
    <property type="entry name" value="4HB_MCP_1"/>
    <property type="match status" value="1"/>
</dbReference>
<dbReference type="Gene3D" id="1.10.287.950">
    <property type="entry name" value="Methyl-accepting chemotaxis protein"/>
    <property type="match status" value="1"/>
</dbReference>
<evidence type="ECO:0000256" key="3">
    <source>
        <dbReference type="ARBA" id="ARBA00023136"/>
    </source>
</evidence>
<organism evidence="10 11">
    <name type="scientific">Caryophanon tenue</name>
    <dbReference type="NCBI Taxonomy" id="33978"/>
    <lineage>
        <taxon>Bacteria</taxon>
        <taxon>Bacillati</taxon>
        <taxon>Bacillota</taxon>
        <taxon>Bacilli</taxon>
        <taxon>Bacillales</taxon>
        <taxon>Caryophanaceae</taxon>
        <taxon>Caryophanon</taxon>
    </lineage>
</organism>
<dbReference type="SUPFAM" id="SSF58104">
    <property type="entry name" value="Methyl-accepting chemotaxis protein (MCP) signaling domain"/>
    <property type="match status" value="1"/>
</dbReference>
<dbReference type="GO" id="GO:0007165">
    <property type="term" value="P:signal transduction"/>
    <property type="evidence" value="ECO:0007669"/>
    <property type="project" value="UniProtKB-KW"/>
</dbReference>
<dbReference type="Pfam" id="PF00015">
    <property type="entry name" value="MCPsignal"/>
    <property type="match status" value="1"/>
</dbReference>
<dbReference type="Proteomes" id="UP000093199">
    <property type="component" value="Unassembled WGS sequence"/>
</dbReference>
<dbReference type="SMART" id="SM00304">
    <property type="entry name" value="HAMP"/>
    <property type="match status" value="1"/>
</dbReference>
<evidence type="ECO:0000256" key="6">
    <source>
        <dbReference type="PROSITE-ProRule" id="PRU00284"/>
    </source>
</evidence>
<dbReference type="AlphaFoldDB" id="A0A1C0YID8"/>
<keyword evidence="11" id="KW-1185">Reference proteome</keyword>
<dbReference type="RefSeq" id="WP_066544202.1">
    <property type="nucleotide sequence ID" value="NZ_MASJ01000007.1"/>
</dbReference>
<dbReference type="PROSITE" id="PS50111">
    <property type="entry name" value="CHEMOTAXIS_TRANSDUC_2"/>
    <property type="match status" value="1"/>
</dbReference>
<evidence type="ECO:0008006" key="12">
    <source>
        <dbReference type="Google" id="ProtNLM"/>
    </source>
</evidence>
<dbReference type="EMBL" id="MASJ01000007">
    <property type="protein sequence ID" value="OCS86952.1"/>
    <property type="molecule type" value="Genomic_DNA"/>
</dbReference>
<feature type="domain" description="HAMP" evidence="9">
    <location>
        <begin position="213"/>
        <end position="265"/>
    </location>
</feature>
<feature type="transmembrane region" description="Helical" evidence="7">
    <location>
        <begin position="13"/>
        <end position="35"/>
    </location>
</feature>
<evidence type="ECO:0000259" key="8">
    <source>
        <dbReference type="PROSITE" id="PS50111"/>
    </source>
</evidence>
<keyword evidence="4 6" id="KW-0807">Transducer</keyword>
<dbReference type="PROSITE" id="PS50885">
    <property type="entry name" value="HAMP"/>
    <property type="match status" value="1"/>
</dbReference>
<feature type="domain" description="Methyl-accepting transducer" evidence="8">
    <location>
        <begin position="284"/>
        <end position="555"/>
    </location>
</feature>
<evidence type="ECO:0000256" key="7">
    <source>
        <dbReference type="SAM" id="Phobius"/>
    </source>
</evidence>
<dbReference type="InterPro" id="IPR003660">
    <property type="entry name" value="HAMP_dom"/>
</dbReference>
<evidence type="ECO:0000256" key="1">
    <source>
        <dbReference type="ARBA" id="ARBA00004236"/>
    </source>
</evidence>
<evidence type="ECO:0000256" key="2">
    <source>
        <dbReference type="ARBA" id="ARBA00022475"/>
    </source>
</evidence>
<evidence type="ECO:0000256" key="4">
    <source>
        <dbReference type="ARBA" id="ARBA00023224"/>
    </source>
</evidence>
<feature type="transmembrane region" description="Helical" evidence="7">
    <location>
        <begin position="192"/>
        <end position="211"/>
    </location>
</feature>
<evidence type="ECO:0000313" key="10">
    <source>
        <dbReference type="EMBL" id="OCS86952.1"/>
    </source>
</evidence>
<dbReference type="InterPro" id="IPR004089">
    <property type="entry name" value="MCPsignal_dom"/>
</dbReference>
<dbReference type="GO" id="GO:0005886">
    <property type="term" value="C:plasma membrane"/>
    <property type="evidence" value="ECO:0007669"/>
    <property type="project" value="UniProtKB-SubCell"/>
</dbReference>
<accession>A0A1C0YID8</accession>
<keyword evidence="3 7" id="KW-0472">Membrane</keyword>
<dbReference type="PANTHER" id="PTHR32089:SF112">
    <property type="entry name" value="LYSOZYME-LIKE PROTEIN-RELATED"/>
    <property type="match status" value="1"/>
</dbReference>
<evidence type="ECO:0000259" key="9">
    <source>
        <dbReference type="PROSITE" id="PS50885"/>
    </source>
</evidence>
<keyword evidence="7" id="KW-0812">Transmembrane</keyword>
<sequence length="570" mass="62835">MKLFNNLNIMPKMMINAIIGLICIGIIGMFSYLTISSTTKNMQIINEQQYIPSQWVSAAVEFNQRLDAVLLEMMLITDIEKKQQLHDETNEGIDEVLANFAKFEAMDLSAEERTLIENFYVAVDKFEAPQQEVMTLASQNKNAEAFALYIAEVQQPRRDLIDALLAINELKMGKVTTIIDNTVENGKETVNVLLIIFFIAAILLIGSIYLLSKHIAKPIHSLVDVLEQTKQGDLTVRSDYASTNELGKLTLAYNETMDNLVHVLHQTKHSAIDVDATSSELAASAEEMTASIEEVVSAIQNIAKSSDQTQTNIQANTQSLLSVQRDIVVIEEHLADVTNLAQLNFQHSEEGALLITENVTQMKNITSSVQRSNEQVVVLVDKTTKIDEVLTTITNIADQTNLLALNAAIEAARAGEHGKGFAVVADEVRKLAEQSLHATQSISTIIEEIKEDSKQTVNVMQHVNEDAVIGLQKSQQTAAKFEEIMELTLAISPKMQQVTDALSTMVTEFEVLEKHSQEVLTMATNNAVAVETVTATIEQQAASTEEVSSSTTNLSTTANNLAMSIQHFKI</sequence>
<gene>
    <name evidence="10" type="ORF">A6M13_12185</name>
</gene>
<dbReference type="InterPro" id="IPR024478">
    <property type="entry name" value="HlyB_4HB_MCP"/>
</dbReference>
<comment type="similarity">
    <text evidence="5">Belongs to the methyl-accepting chemotaxis (MCP) protein family.</text>
</comment>
<comment type="caution">
    <text evidence="10">The sequence shown here is derived from an EMBL/GenBank/DDBJ whole genome shotgun (WGS) entry which is preliminary data.</text>
</comment>
<keyword evidence="7" id="KW-1133">Transmembrane helix</keyword>
<proteinExistence type="inferred from homology"/>